<accession>A0A9Q0GTH8</accession>
<comment type="caution">
    <text evidence="3">Lacks conserved residue(s) required for the propagation of feature annotation.</text>
</comment>
<organism evidence="5 6">
    <name type="scientific">Protea cynaroides</name>
    <dbReference type="NCBI Taxonomy" id="273540"/>
    <lineage>
        <taxon>Eukaryota</taxon>
        <taxon>Viridiplantae</taxon>
        <taxon>Streptophyta</taxon>
        <taxon>Embryophyta</taxon>
        <taxon>Tracheophyta</taxon>
        <taxon>Spermatophyta</taxon>
        <taxon>Magnoliopsida</taxon>
        <taxon>Proteales</taxon>
        <taxon>Proteaceae</taxon>
        <taxon>Protea</taxon>
    </lineage>
</organism>
<reference evidence="5" key="1">
    <citation type="journal article" date="2023" name="Plant J.">
        <title>The genome of the king protea, Protea cynaroides.</title>
        <authorList>
            <person name="Chang J."/>
            <person name="Duong T.A."/>
            <person name="Schoeman C."/>
            <person name="Ma X."/>
            <person name="Roodt D."/>
            <person name="Barker N."/>
            <person name="Li Z."/>
            <person name="Van de Peer Y."/>
            <person name="Mizrachi E."/>
        </authorList>
    </citation>
    <scope>NUCLEOTIDE SEQUENCE</scope>
    <source>
        <tissue evidence="5">Young leaves</tissue>
    </source>
</reference>
<dbReference type="EMBL" id="JAMYWD010000012">
    <property type="protein sequence ID" value="KAJ4953857.1"/>
    <property type="molecule type" value="Genomic_DNA"/>
</dbReference>
<comment type="similarity">
    <text evidence="3">Belongs to the GRAS family.</text>
</comment>
<dbReference type="Pfam" id="PF03514">
    <property type="entry name" value="GRAS"/>
    <property type="match status" value="1"/>
</dbReference>
<dbReference type="Proteomes" id="UP001141806">
    <property type="component" value="Unassembled WGS sequence"/>
</dbReference>
<dbReference type="InterPro" id="IPR005202">
    <property type="entry name" value="TF_GRAS"/>
</dbReference>
<keyword evidence="6" id="KW-1185">Reference proteome</keyword>
<evidence type="ECO:0000256" key="3">
    <source>
        <dbReference type="PROSITE-ProRule" id="PRU01191"/>
    </source>
</evidence>
<keyword evidence="1" id="KW-0805">Transcription regulation</keyword>
<evidence type="ECO:0000313" key="5">
    <source>
        <dbReference type="EMBL" id="KAJ4953857.1"/>
    </source>
</evidence>
<feature type="short sequence motif" description="VHIID" evidence="3">
    <location>
        <begin position="358"/>
        <end position="362"/>
    </location>
</feature>
<name>A0A9Q0GTH8_9MAGN</name>
<feature type="compositionally biased region" description="Polar residues" evidence="4">
    <location>
        <begin position="218"/>
        <end position="230"/>
    </location>
</feature>
<gene>
    <name evidence="5" type="ORF">NE237_030689</name>
</gene>
<keyword evidence="2" id="KW-0804">Transcription</keyword>
<dbReference type="AlphaFoldDB" id="A0A9Q0GTH8"/>
<feature type="region of interest" description="SAW" evidence="3">
    <location>
        <begin position="545"/>
        <end position="622"/>
    </location>
</feature>
<comment type="caution">
    <text evidence="5">The sequence shown here is derived from an EMBL/GenBank/DDBJ whole genome shotgun (WGS) entry which is preliminary data.</text>
</comment>
<evidence type="ECO:0008006" key="7">
    <source>
        <dbReference type="Google" id="ProtNLM"/>
    </source>
</evidence>
<protein>
    <recommendedName>
        <fullName evidence="7">Scarecrow-like protein 8</fullName>
    </recommendedName>
</protein>
<evidence type="ECO:0000313" key="6">
    <source>
        <dbReference type="Proteomes" id="UP001141806"/>
    </source>
</evidence>
<evidence type="ECO:0000256" key="4">
    <source>
        <dbReference type="SAM" id="MobiDB-lite"/>
    </source>
</evidence>
<dbReference type="OrthoDB" id="677896at2759"/>
<proteinExistence type="inferred from homology"/>
<feature type="region of interest" description="Disordered" evidence="4">
    <location>
        <begin position="218"/>
        <end position="252"/>
    </location>
</feature>
<evidence type="ECO:0000256" key="1">
    <source>
        <dbReference type="ARBA" id="ARBA00023015"/>
    </source>
</evidence>
<feature type="compositionally biased region" description="Polar residues" evidence="4">
    <location>
        <begin position="132"/>
        <end position="163"/>
    </location>
</feature>
<feature type="compositionally biased region" description="Low complexity" evidence="4">
    <location>
        <begin position="233"/>
        <end position="252"/>
    </location>
</feature>
<sequence>MSSGFPGGSDFYNAAGIGGGGSALINNGQVQYRSQLGGILVDRSSTTMLPRRRDMVAKRPLGELEIQKQQLGAGPFLRSVKQRIYHHASPISTLSPVDFSPPDFSGATAPAVQSTLSGRYGLPLFQHHRSDSINPSTNRHQSNIPSLPGLSFSNCLPPNNNQAVALDSEPESDKKMRNRLQELEKQLLDDIDGDEGDAGSVITNNNSEWSETANLITTPSQNQNQNQKPLSPSPTSSSSSSSSSSASPSSCSSKQVLLDAAAAISEGKMEAATATLARLKQVSNARGDPEQRLTAYMVSALQSRRNPAENPPPVAELCSNEHVFATQMLYEVSPCFKLGFMAANHAILEATRDQPNNIHVVDFDIGQGSQYITLIHALADRQSGQPIVFKITAVMEPGSSNYSEDVLGAVGDRLRKLAERVGVKFKFNSVSRKLADLDRDALGNDADEALAVNFAFRLYRMPDESVSTENPRDQLLRLVKGLSPRVVTMVEQEMNANTAPFLARVTEACAYYGALFDSLDAMARDSPERVKAEECLGRKAANTVACEGKDRVERCEVFGKWRARMRMAGFEASPMSQQIADLLSSKLKTMTRNNPVFSIKQEGGGICFGWRGRVLTVASAWH</sequence>
<dbReference type="PANTHER" id="PTHR31636">
    <property type="entry name" value="OSJNBA0084A10.13 PROTEIN-RELATED"/>
    <property type="match status" value="1"/>
</dbReference>
<feature type="region of interest" description="Disordered" evidence="4">
    <location>
        <begin position="129"/>
        <end position="174"/>
    </location>
</feature>
<evidence type="ECO:0000256" key="2">
    <source>
        <dbReference type="ARBA" id="ARBA00023163"/>
    </source>
</evidence>
<dbReference type="PROSITE" id="PS50985">
    <property type="entry name" value="GRAS"/>
    <property type="match status" value="1"/>
</dbReference>